<feature type="domain" description="ArnT-like N-terminal" evidence="12">
    <location>
        <begin position="134"/>
        <end position="219"/>
    </location>
</feature>
<feature type="transmembrane region" description="Helical" evidence="10">
    <location>
        <begin position="175"/>
        <end position="196"/>
    </location>
</feature>
<dbReference type="InterPro" id="IPR027005">
    <property type="entry name" value="PMT-like"/>
</dbReference>
<feature type="transmembrane region" description="Helical" evidence="10">
    <location>
        <begin position="150"/>
        <end position="168"/>
    </location>
</feature>
<gene>
    <name evidence="14" type="ordered locus">Bcav_0950</name>
</gene>
<dbReference type="eggNOG" id="COG4346">
    <property type="taxonomic scope" value="Bacteria"/>
</dbReference>
<evidence type="ECO:0000259" key="12">
    <source>
        <dbReference type="Pfam" id="PF02366"/>
    </source>
</evidence>
<dbReference type="InterPro" id="IPR003342">
    <property type="entry name" value="ArnT-like_N"/>
</dbReference>
<evidence type="ECO:0000313" key="14">
    <source>
        <dbReference type="EMBL" id="ACQ79211.1"/>
    </source>
</evidence>
<dbReference type="GO" id="GO:0005886">
    <property type="term" value="C:plasma membrane"/>
    <property type="evidence" value="ECO:0007669"/>
    <property type="project" value="UniProtKB-SubCell"/>
</dbReference>
<dbReference type="InterPro" id="IPR032421">
    <property type="entry name" value="PMT_4TMC"/>
</dbReference>
<dbReference type="AlphaFoldDB" id="C5C025"/>
<dbReference type="Proteomes" id="UP000007962">
    <property type="component" value="Chromosome"/>
</dbReference>
<keyword evidence="15" id="KW-1185">Reference proteome</keyword>
<evidence type="ECO:0000256" key="4">
    <source>
        <dbReference type="ARBA" id="ARBA00022676"/>
    </source>
</evidence>
<evidence type="ECO:0000256" key="1">
    <source>
        <dbReference type="ARBA" id="ARBA00004127"/>
    </source>
</evidence>
<evidence type="ECO:0000256" key="10">
    <source>
        <dbReference type="RuleBase" id="RU367007"/>
    </source>
</evidence>
<dbReference type="UniPathway" id="UPA00378"/>
<dbReference type="PANTHER" id="PTHR10050:SF46">
    <property type="entry name" value="PROTEIN O-MANNOSYL-TRANSFERASE 2"/>
    <property type="match status" value="1"/>
</dbReference>
<evidence type="ECO:0000256" key="11">
    <source>
        <dbReference type="SAM" id="MobiDB-lite"/>
    </source>
</evidence>
<keyword evidence="6 10" id="KW-0812">Transmembrane</keyword>
<feature type="region of interest" description="Disordered" evidence="11">
    <location>
        <begin position="1"/>
        <end position="30"/>
    </location>
</feature>
<dbReference type="EC" id="2.4.1.-" evidence="10"/>
<organism evidence="14 15">
    <name type="scientific">Beutenbergia cavernae (strain ATCC BAA-8 / DSM 12333 / CCUG 43141 / JCM 11478 / NBRC 16432 / NCIMB 13614 / HKI 0122)</name>
    <dbReference type="NCBI Taxonomy" id="471853"/>
    <lineage>
        <taxon>Bacteria</taxon>
        <taxon>Bacillati</taxon>
        <taxon>Actinomycetota</taxon>
        <taxon>Actinomycetes</taxon>
        <taxon>Micrococcales</taxon>
        <taxon>Beutenbergiaceae</taxon>
        <taxon>Beutenbergia</taxon>
    </lineage>
</organism>
<keyword evidence="5 10" id="KW-0808">Transferase</keyword>
<comment type="similarity">
    <text evidence="3 10">Belongs to the glycosyltransferase 39 family.</text>
</comment>
<keyword evidence="4 10" id="KW-0328">Glycosyltransferase</keyword>
<dbReference type="HOGENOM" id="CLU_021079_0_0_11"/>
<dbReference type="RefSeq" id="WP_012725991.1">
    <property type="nucleotide sequence ID" value="NC_012669.1"/>
</dbReference>
<name>C5C025_BEUC1</name>
<sequence length="563" mass="62113">MTQPDAEPTLPRWAGLPGAPATPADDALPRGERVRRIEQRLLARLVTAVPGSRAWGWIGPLAVTAIAAVLRIVGLDRPARLIFDETYYVKQAYSLLALGFEGRWDEDVDEAFAAGDTSGLLTDADYVVHPPLGKWLIAIGIRLLGQESVVGWRIAGAVLGALSVLLVARIGRRLFASTLLGTTAGLLLAVDGMHLVLSRTGILDIFVSFFVLAAFGTLLLDREQSRRRLAARAAPQLADGGLADPWGPRIGMRWWLLATGVLLGLACGVKWSGIYAVAVFGIAAVVWSTTARRAIGVRLWFGGGFLRDGVPSFLTLVPVAVAAYVASWASWFVSNDSYYRHWARDVNAVADEPVRTWLPDTLNSWWQYHLTMWDFHTNLSSEHTYSSHPIGWLLQLRPTSFAWQDVAAPPGHTERWIEAVLAVGNPIVWWGGAIALVAVLWMAIVRRDWRAWAICVGYAAMYLPWFTYSAPFADRTIFTFYAVAFAPYVALALTYGLGLLLGPRGAPRGLRTTGARFGVVVVALALLVAAFFWPIWTGQPVPYWYWKAHMWIGNLTEWRIGWI</sequence>
<evidence type="ECO:0000256" key="2">
    <source>
        <dbReference type="ARBA" id="ARBA00004922"/>
    </source>
</evidence>
<keyword evidence="7 10" id="KW-1133">Transmembrane helix</keyword>
<dbReference type="GO" id="GO:0012505">
    <property type="term" value="C:endomembrane system"/>
    <property type="evidence" value="ECO:0007669"/>
    <property type="project" value="UniProtKB-SubCell"/>
</dbReference>
<feature type="transmembrane region" description="Helical" evidence="10">
    <location>
        <begin position="277"/>
        <end position="301"/>
    </location>
</feature>
<feature type="domain" description="Protein O-mannosyl-transferase C-terminal four TM" evidence="13">
    <location>
        <begin position="362"/>
        <end position="552"/>
    </location>
</feature>
<feature type="transmembrane region" description="Helical" evidence="10">
    <location>
        <begin position="427"/>
        <end position="444"/>
    </location>
</feature>
<comment type="subcellular location">
    <subcellularLocation>
        <location evidence="10">Cell membrane</location>
    </subcellularLocation>
    <subcellularLocation>
        <location evidence="1">Endomembrane system</location>
        <topology evidence="1">Multi-pass membrane protein</topology>
    </subcellularLocation>
</comment>
<keyword evidence="8 10" id="KW-0472">Membrane</keyword>
<evidence type="ECO:0000256" key="8">
    <source>
        <dbReference type="ARBA" id="ARBA00023136"/>
    </source>
</evidence>
<dbReference type="Pfam" id="PF02366">
    <property type="entry name" value="PMT"/>
    <property type="match status" value="1"/>
</dbReference>
<comment type="pathway">
    <text evidence="2 10">Protein modification; protein glycosylation.</text>
</comment>
<accession>C5C025</accession>
<evidence type="ECO:0000259" key="13">
    <source>
        <dbReference type="Pfam" id="PF16192"/>
    </source>
</evidence>
<feature type="transmembrane region" description="Helical" evidence="10">
    <location>
        <begin position="451"/>
        <end position="468"/>
    </location>
</feature>
<evidence type="ECO:0000256" key="9">
    <source>
        <dbReference type="ARBA" id="ARBA00093617"/>
    </source>
</evidence>
<dbReference type="STRING" id="471853.Bcav_0950"/>
<reference evidence="14 15" key="1">
    <citation type="journal article" date="2009" name="Stand. Genomic Sci.">
        <title>Complete genome sequence of Beutenbergia cavernae type strain (HKI 0122).</title>
        <authorList>
            <person name="Land M."/>
            <person name="Pukall R."/>
            <person name="Abt B."/>
            <person name="Goker M."/>
            <person name="Rohde M."/>
            <person name="Glavina Del Rio T."/>
            <person name="Tice H."/>
            <person name="Copeland A."/>
            <person name="Cheng J.F."/>
            <person name="Lucas S."/>
            <person name="Chen F."/>
            <person name="Nolan M."/>
            <person name="Bruce D."/>
            <person name="Goodwin L."/>
            <person name="Pitluck S."/>
            <person name="Ivanova N."/>
            <person name="Mavromatis K."/>
            <person name="Ovchinnikova G."/>
            <person name="Pati A."/>
            <person name="Chen A."/>
            <person name="Palaniappan K."/>
            <person name="Hauser L."/>
            <person name="Chang Y.J."/>
            <person name="Jefferies C.C."/>
            <person name="Saunders E."/>
            <person name="Brettin T."/>
            <person name="Detter J.C."/>
            <person name="Han C."/>
            <person name="Chain P."/>
            <person name="Bristow J."/>
            <person name="Eisen J.A."/>
            <person name="Markowitz V."/>
            <person name="Hugenholtz P."/>
            <person name="Kyrpides N.C."/>
            <person name="Klenk H.P."/>
            <person name="Lapidus A."/>
        </authorList>
    </citation>
    <scope>NUCLEOTIDE SEQUENCE [LARGE SCALE GENOMIC DNA]</scope>
    <source>
        <strain evidence="15">ATCC BAA-8 / DSM 12333 / NBRC 16432</strain>
    </source>
</reference>
<dbReference type="Pfam" id="PF16192">
    <property type="entry name" value="PMT_4TMC"/>
    <property type="match status" value="1"/>
</dbReference>
<evidence type="ECO:0000256" key="5">
    <source>
        <dbReference type="ARBA" id="ARBA00022679"/>
    </source>
</evidence>
<evidence type="ECO:0000256" key="3">
    <source>
        <dbReference type="ARBA" id="ARBA00007222"/>
    </source>
</evidence>
<dbReference type="PANTHER" id="PTHR10050">
    <property type="entry name" value="DOLICHYL-PHOSPHATE-MANNOSE--PROTEIN MANNOSYLTRANSFERASE"/>
    <property type="match status" value="1"/>
</dbReference>
<evidence type="ECO:0000256" key="7">
    <source>
        <dbReference type="ARBA" id="ARBA00022989"/>
    </source>
</evidence>
<feature type="transmembrane region" description="Helical" evidence="10">
    <location>
        <begin position="202"/>
        <end position="220"/>
    </location>
</feature>
<keyword evidence="10" id="KW-1003">Cell membrane</keyword>
<evidence type="ECO:0000313" key="15">
    <source>
        <dbReference type="Proteomes" id="UP000007962"/>
    </source>
</evidence>
<feature type="transmembrane region" description="Helical" evidence="10">
    <location>
        <begin position="480"/>
        <end position="502"/>
    </location>
</feature>
<protein>
    <recommendedName>
        <fullName evidence="9 10">Polyprenol-phosphate-mannose--protein mannosyltransferase</fullName>
        <ecNumber evidence="10">2.4.1.-</ecNumber>
    </recommendedName>
</protein>
<dbReference type="KEGG" id="bcv:Bcav_0950"/>
<feature type="transmembrane region" description="Helical" evidence="10">
    <location>
        <begin position="254"/>
        <end position="271"/>
    </location>
</feature>
<comment type="function">
    <text evidence="10">Protein O-mannosyltransferase that catalyzes the transfer of a single mannose residue from a polyprenol phospho-mannosyl lipidic donor to the hydroxyl group of selected serine and threonine residues in acceptor proteins.</text>
</comment>
<feature type="transmembrane region" description="Helical" evidence="10">
    <location>
        <begin position="514"/>
        <end position="536"/>
    </location>
</feature>
<dbReference type="EMBL" id="CP001618">
    <property type="protein sequence ID" value="ACQ79211.1"/>
    <property type="molecule type" value="Genomic_DNA"/>
</dbReference>
<evidence type="ECO:0000256" key="6">
    <source>
        <dbReference type="ARBA" id="ARBA00022692"/>
    </source>
</evidence>
<dbReference type="CAZy" id="GT39">
    <property type="family name" value="Glycosyltransferase Family 39"/>
</dbReference>
<feature type="transmembrane region" description="Helical" evidence="10">
    <location>
        <begin position="313"/>
        <end position="333"/>
    </location>
</feature>
<dbReference type="GO" id="GO:0004169">
    <property type="term" value="F:dolichyl-phosphate-mannose-protein mannosyltransferase activity"/>
    <property type="evidence" value="ECO:0007669"/>
    <property type="project" value="UniProtKB-UniRule"/>
</dbReference>
<proteinExistence type="inferred from homology"/>